<proteinExistence type="predicted"/>
<accession>A0A9D1ZJH0</accession>
<dbReference type="NCBIfam" id="TIGR00199">
    <property type="entry name" value="PncC_domain"/>
    <property type="match status" value="1"/>
</dbReference>
<sequence length="158" mass="16561">MEIEEKVGNYLKDKGMTLSTAESCTGGGIAALITSVPGSSTYFKGGIVAYSNEVKMNLLHVSPQTLEKYGAVSRETVIEMAKGAMETLKTECAVATSGIAGPGGGSPEKPVGTIWMAVACGDKVVARKEEGDLGRTENVKRAIRDVLSMLCAELEQVS</sequence>
<dbReference type="InterPro" id="IPR008136">
    <property type="entry name" value="CinA_C"/>
</dbReference>
<organism evidence="2 3">
    <name type="scientific">Candidatus Bacteroides pullicola</name>
    <dbReference type="NCBI Taxonomy" id="2838475"/>
    <lineage>
        <taxon>Bacteria</taxon>
        <taxon>Pseudomonadati</taxon>
        <taxon>Bacteroidota</taxon>
        <taxon>Bacteroidia</taxon>
        <taxon>Bacteroidales</taxon>
        <taxon>Bacteroidaceae</taxon>
        <taxon>Bacteroides</taxon>
    </lineage>
</organism>
<protein>
    <submittedName>
        <fullName evidence="2">CinA family protein</fullName>
    </submittedName>
</protein>
<reference evidence="2" key="1">
    <citation type="journal article" date="2021" name="PeerJ">
        <title>Extensive microbial diversity within the chicken gut microbiome revealed by metagenomics and culture.</title>
        <authorList>
            <person name="Gilroy R."/>
            <person name="Ravi A."/>
            <person name="Getino M."/>
            <person name="Pursley I."/>
            <person name="Horton D.L."/>
            <person name="Alikhan N.F."/>
            <person name="Baker D."/>
            <person name="Gharbi K."/>
            <person name="Hall N."/>
            <person name="Watson M."/>
            <person name="Adriaenssens E.M."/>
            <person name="Foster-Nyarko E."/>
            <person name="Jarju S."/>
            <person name="Secka A."/>
            <person name="Antonio M."/>
            <person name="Oren A."/>
            <person name="Chaudhuri R.R."/>
            <person name="La Ragione R."/>
            <person name="Hildebrand F."/>
            <person name="Pallen M.J."/>
        </authorList>
    </citation>
    <scope>NUCLEOTIDE SEQUENCE</scope>
    <source>
        <strain evidence="2">Gambia2-208</strain>
    </source>
</reference>
<dbReference type="InterPro" id="IPR036653">
    <property type="entry name" value="CinA-like_C"/>
</dbReference>
<dbReference type="Proteomes" id="UP000886851">
    <property type="component" value="Unassembled WGS sequence"/>
</dbReference>
<evidence type="ECO:0000313" key="3">
    <source>
        <dbReference type="Proteomes" id="UP000886851"/>
    </source>
</evidence>
<name>A0A9D1ZJH0_9BACE</name>
<dbReference type="Pfam" id="PF02464">
    <property type="entry name" value="CinA"/>
    <property type="match status" value="1"/>
</dbReference>
<comment type="caution">
    <text evidence="2">The sequence shown here is derived from an EMBL/GenBank/DDBJ whole genome shotgun (WGS) entry which is preliminary data.</text>
</comment>
<feature type="domain" description="CinA C-terminal" evidence="1">
    <location>
        <begin position="2"/>
        <end position="152"/>
    </location>
</feature>
<dbReference type="SUPFAM" id="SSF142433">
    <property type="entry name" value="CinA-like"/>
    <property type="match status" value="1"/>
</dbReference>
<dbReference type="EMBL" id="DXCV01000088">
    <property type="protein sequence ID" value="HIY89474.1"/>
    <property type="molecule type" value="Genomic_DNA"/>
</dbReference>
<evidence type="ECO:0000313" key="2">
    <source>
        <dbReference type="EMBL" id="HIY89474.1"/>
    </source>
</evidence>
<reference evidence="2" key="2">
    <citation type="submission" date="2021-04" db="EMBL/GenBank/DDBJ databases">
        <authorList>
            <person name="Gilroy R."/>
        </authorList>
    </citation>
    <scope>NUCLEOTIDE SEQUENCE</scope>
    <source>
        <strain evidence="2">Gambia2-208</strain>
    </source>
</reference>
<dbReference type="AlphaFoldDB" id="A0A9D1ZJH0"/>
<evidence type="ECO:0000259" key="1">
    <source>
        <dbReference type="Pfam" id="PF02464"/>
    </source>
</evidence>
<gene>
    <name evidence="2" type="ORF">H9824_12350</name>
</gene>
<dbReference type="Gene3D" id="3.90.950.20">
    <property type="entry name" value="CinA-like"/>
    <property type="match status" value="1"/>
</dbReference>